<name>A0A1E5P8V4_9ACTN</name>
<feature type="compositionally biased region" description="Low complexity" evidence="1">
    <location>
        <begin position="100"/>
        <end position="109"/>
    </location>
</feature>
<dbReference type="EMBL" id="MEHJ01000001">
    <property type="protein sequence ID" value="OEJ25925.1"/>
    <property type="molecule type" value="Genomic_DNA"/>
</dbReference>
<evidence type="ECO:0000313" key="2">
    <source>
        <dbReference type="EMBL" id="OEJ25925.1"/>
    </source>
</evidence>
<proteinExistence type="predicted"/>
<feature type="compositionally biased region" description="Basic residues" evidence="1">
    <location>
        <begin position="89"/>
        <end position="99"/>
    </location>
</feature>
<dbReference type="RefSeq" id="WP_069932695.1">
    <property type="nucleotide sequence ID" value="NZ_MEHJ01000001.1"/>
</dbReference>
<evidence type="ECO:0000256" key="1">
    <source>
        <dbReference type="SAM" id="MobiDB-lite"/>
    </source>
</evidence>
<evidence type="ECO:0000313" key="3">
    <source>
        <dbReference type="Proteomes" id="UP000095759"/>
    </source>
</evidence>
<comment type="caution">
    <text evidence="2">The sequence shown here is derived from an EMBL/GenBank/DDBJ whole genome shotgun (WGS) entry which is preliminary data.</text>
</comment>
<keyword evidence="3" id="KW-1185">Reference proteome</keyword>
<accession>A0A1E5P8V4</accession>
<dbReference type="AlphaFoldDB" id="A0A1E5P8V4"/>
<reference evidence="2 3" key="1">
    <citation type="submission" date="2016-08" db="EMBL/GenBank/DDBJ databases">
        <title>Complete genome sequence of Streptomyces agglomeratus strain 6-3-2, a novel anti-MRSA actinomycete isolated from Wuli of Tebit, China.</title>
        <authorList>
            <person name="Chen X."/>
        </authorList>
    </citation>
    <scope>NUCLEOTIDE SEQUENCE [LARGE SCALE GENOMIC DNA]</scope>
    <source>
        <strain evidence="2 3">6-3-2</strain>
    </source>
</reference>
<organism evidence="2 3">
    <name type="scientific">Streptomyces agglomeratus</name>
    <dbReference type="NCBI Taxonomy" id="285458"/>
    <lineage>
        <taxon>Bacteria</taxon>
        <taxon>Bacillati</taxon>
        <taxon>Actinomycetota</taxon>
        <taxon>Actinomycetes</taxon>
        <taxon>Kitasatosporales</taxon>
        <taxon>Streptomycetaceae</taxon>
        <taxon>Streptomyces</taxon>
    </lineage>
</organism>
<dbReference type="Proteomes" id="UP000095759">
    <property type="component" value="Unassembled WGS sequence"/>
</dbReference>
<protein>
    <submittedName>
        <fullName evidence="2">Uncharacterized protein</fullName>
    </submittedName>
</protein>
<gene>
    <name evidence="2" type="ORF">AS594_16890</name>
</gene>
<feature type="region of interest" description="Disordered" evidence="1">
    <location>
        <begin position="56"/>
        <end position="109"/>
    </location>
</feature>
<sequence>MPAMRHVPRAVRCGAPSGALTVLLVLTAVFAAVLGPAGAPGSSGPARSPVWGVVGEVAPAGSGSGPGAEGQPSDAADSEVRGAGESARGSRRAHVRSGSRGRAAGAVASYRRTAAVRHPALDGPVEGPRQAPEALGGRRWVVLRC</sequence>